<sequence>QRELTGVASPEFGFRSLSVFSLYARNVPDASSPPLRITPPIPKDDEPLLRLASQVNPNHPPGSTRKVAFMYITTTPLPFAPLWEMFFNGSSSKALYNVYIHADPTRDYDPGFSGVFANRVIHSKRSERYTPTLAAAARRLLAHALLDDPQNYIFALFSPSCVPIRSFDFTYKTLVSSRKSFIEILKDEPWQFERWAARGDDAMLPEVKLEDFRIGSQFWALTRWHARMVARDRRIWEKFNKTCVREDTCYPEENYFPTLVNMRDPRGCVPATLTHVDWTVNDGGHPRMYEAEEVVPELILATMASVRGVNVPMYTTFRRTTVAFTMVIEYLLTGQRYTRSTIASVGVILFGAFFAGARDLSFEFYGYGVVFLANITTAVYLATISRTGKSSGLNSFGLMWYNGPILMIWTYVCGDFERTINFPHLFSPGFLVVLLCSCVLAFFLNYSIFLNTALNSALTQTICRNMKVGFTLPFLQKKKISSLQDVFTVGLGWLLFGGLPFDLMNVIGQLFGFFRSGLYAYYKIIGK</sequence>
<dbReference type="GO" id="GO:0016020">
    <property type="term" value="C:membrane"/>
    <property type="evidence" value="ECO:0007669"/>
    <property type="project" value="UniProtKB-SubCell"/>
</dbReference>
<reference evidence="7" key="1">
    <citation type="submission" date="2019-12" db="EMBL/GenBank/DDBJ databases">
        <title>Genome sequencing and annotation of Brassica cretica.</title>
        <authorList>
            <person name="Studholme D.J."/>
            <person name="Sarris P.F."/>
        </authorList>
    </citation>
    <scope>NUCLEOTIDE SEQUENCE</scope>
    <source>
        <strain evidence="7">PFS-102/07</strain>
        <tissue evidence="7">Leaf</tissue>
    </source>
</reference>
<keyword evidence="5" id="KW-0325">Glycoprotein</keyword>
<feature type="transmembrane region" description="Helical" evidence="6">
    <location>
        <begin position="425"/>
        <end position="449"/>
    </location>
</feature>
<protein>
    <submittedName>
        <fullName evidence="7">Uncharacterized protein</fullName>
    </submittedName>
</protein>
<evidence type="ECO:0000256" key="6">
    <source>
        <dbReference type="SAM" id="Phobius"/>
    </source>
</evidence>
<feature type="transmembrane region" description="Helical" evidence="6">
    <location>
        <begin position="395"/>
        <end position="413"/>
    </location>
</feature>
<keyword evidence="3" id="KW-0808">Transferase</keyword>
<organism evidence="7">
    <name type="scientific">Brassica cretica</name>
    <name type="common">Mustard</name>
    <dbReference type="NCBI Taxonomy" id="69181"/>
    <lineage>
        <taxon>Eukaryota</taxon>
        <taxon>Viridiplantae</taxon>
        <taxon>Streptophyta</taxon>
        <taxon>Embryophyta</taxon>
        <taxon>Tracheophyta</taxon>
        <taxon>Spermatophyta</taxon>
        <taxon>Magnoliopsida</taxon>
        <taxon>eudicotyledons</taxon>
        <taxon>Gunneridae</taxon>
        <taxon>Pentapetalae</taxon>
        <taxon>rosids</taxon>
        <taxon>malvids</taxon>
        <taxon>Brassicales</taxon>
        <taxon>Brassicaceae</taxon>
        <taxon>Brassiceae</taxon>
        <taxon>Brassica</taxon>
    </lineage>
</organism>
<keyword evidence="2" id="KW-0328">Glycosyltransferase</keyword>
<comment type="caution">
    <text evidence="7">The sequence shown here is derived from an EMBL/GenBank/DDBJ whole genome shotgun (WGS) entry which is preliminary data.</text>
</comment>
<dbReference type="GO" id="GO:0016757">
    <property type="term" value="F:glycosyltransferase activity"/>
    <property type="evidence" value="ECO:0007669"/>
    <property type="project" value="UniProtKB-KW"/>
</dbReference>
<evidence type="ECO:0000256" key="1">
    <source>
        <dbReference type="ARBA" id="ARBA00004606"/>
    </source>
</evidence>
<comment type="subcellular location">
    <subcellularLocation>
        <location evidence="1">Membrane</location>
        <topology evidence="1">Single-pass type II membrane protein</topology>
    </subcellularLocation>
</comment>
<evidence type="ECO:0000256" key="2">
    <source>
        <dbReference type="ARBA" id="ARBA00022676"/>
    </source>
</evidence>
<keyword evidence="4 6" id="KW-0472">Membrane</keyword>
<evidence type="ECO:0000313" key="7">
    <source>
        <dbReference type="EMBL" id="KAF2533418.1"/>
    </source>
</evidence>
<keyword evidence="6" id="KW-1133">Transmembrane helix</keyword>
<proteinExistence type="predicted"/>
<evidence type="ECO:0000256" key="5">
    <source>
        <dbReference type="ARBA" id="ARBA00023180"/>
    </source>
</evidence>
<feature type="transmembrane region" description="Helical" evidence="6">
    <location>
        <begin position="337"/>
        <end position="357"/>
    </location>
</feature>
<gene>
    <name evidence="7" type="ORF">F2Q70_00033408</name>
</gene>
<dbReference type="InterPro" id="IPR003406">
    <property type="entry name" value="Glyco_trans_14"/>
</dbReference>
<accession>A0A8S9FN29</accession>
<dbReference type="EMBL" id="QGKY02002305">
    <property type="protein sequence ID" value="KAF2533418.1"/>
    <property type="molecule type" value="Genomic_DNA"/>
</dbReference>
<evidence type="ECO:0000256" key="4">
    <source>
        <dbReference type="ARBA" id="ARBA00023136"/>
    </source>
</evidence>
<feature type="non-terminal residue" evidence="7">
    <location>
        <position position="527"/>
    </location>
</feature>
<dbReference type="Pfam" id="PF02485">
    <property type="entry name" value="Branch"/>
    <property type="match status" value="1"/>
</dbReference>
<dbReference type="AlphaFoldDB" id="A0A8S9FN29"/>
<keyword evidence="6" id="KW-0812">Transmembrane</keyword>
<dbReference type="PANTHER" id="PTHR31042">
    <property type="entry name" value="CORE-2/I-BRANCHING BETA-1,6-N-ACETYLGLUCOSAMINYLTRANSFERASE FAMILY PROTEIN-RELATED"/>
    <property type="match status" value="1"/>
</dbReference>
<dbReference type="PANTHER" id="PTHR31042:SF60">
    <property type="entry name" value="CORE-2_I-BRANCHING BETA-1,6-N-ACETYLGLUCOSAMINYLTRANSFERASE FAMILY PROTEIN"/>
    <property type="match status" value="1"/>
</dbReference>
<feature type="transmembrane region" description="Helical" evidence="6">
    <location>
        <begin position="364"/>
        <end position="383"/>
    </location>
</feature>
<dbReference type="InterPro" id="IPR044174">
    <property type="entry name" value="BC10-like"/>
</dbReference>
<name>A0A8S9FN29_BRACR</name>
<evidence type="ECO:0000256" key="3">
    <source>
        <dbReference type="ARBA" id="ARBA00022679"/>
    </source>
</evidence>